<feature type="region of interest" description="Disordered" evidence="6">
    <location>
        <begin position="1536"/>
        <end position="1706"/>
    </location>
</feature>
<feature type="region of interest" description="Disordered" evidence="6">
    <location>
        <begin position="1118"/>
        <end position="1175"/>
    </location>
</feature>
<evidence type="ECO:0000256" key="5">
    <source>
        <dbReference type="SAM" id="Coils"/>
    </source>
</evidence>
<feature type="compositionally biased region" description="Basic and acidic residues" evidence="6">
    <location>
        <begin position="1901"/>
        <end position="1915"/>
    </location>
</feature>
<dbReference type="InterPro" id="IPR021418">
    <property type="entry name" value="THO_THOC2_C"/>
</dbReference>
<name>A0ABY0HJN8_9PEZI</name>
<feature type="coiled-coil region" evidence="5">
    <location>
        <begin position="1234"/>
        <end position="1261"/>
    </location>
</feature>
<feature type="compositionally biased region" description="Pro residues" evidence="6">
    <location>
        <begin position="1670"/>
        <end position="1679"/>
    </location>
</feature>
<feature type="compositionally biased region" description="Basic and acidic residues" evidence="6">
    <location>
        <begin position="2277"/>
        <end position="2296"/>
    </location>
</feature>
<reference evidence="10 11" key="1">
    <citation type="submission" date="2018-06" db="EMBL/GenBank/DDBJ databases">
        <title>Complete Genomes of Monosporascus.</title>
        <authorList>
            <person name="Robinson A.J."/>
            <person name="Natvig D.O."/>
        </authorList>
    </citation>
    <scope>NUCLEOTIDE SEQUENCE [LARGE SCALE GENOMIC DNA]</scope>
    <source>
        <strain evidence="10 11">CBS 609.92</strain>
    </source>
</reference>
<sequence length="2342" mass="258668">MPPKRKRHDHPGGNRPPPHRPSDTALGQHDRDGQDNNRRVSGGGRNTRRNLDRRDSSASQLATNTNSRGPTSPQAARPSSSSSQVAVAPLTIPSNTPVLSAGNPRSPISSNYKYAVLTEARLSAWRQNGRQEVIEHGVKSRNDEDVEEISTISQEFTCAVLENRLRPADAGECVKQILGPEVDRDETTRFGFDPRILFLDTISIFLESDDTTVKSQLRDFIAATELPPQLLREIMDATALAQLGLIRETFHRLGIRYATNQLYRQANFNLLREESEGYSKLAAELYRTPCNREFDFPLVMAAWERVKGLIGTFDLDVGRVLDIVIDVFSATMLRNIRFYTRFLRISSWWPRYQIVHAEKGFTGGLPKWALLENEDVSDEVLEAQLADQCHERDLTFWDRAREVHLDAFFELGGRRVEEADLQRFVDANADLKSDSDVDFEWIKTTKTLPPSGNRVAAQLLGFKFRFYTSVARDKSETLPANLYYLAAYLIKIGFISLPDLYPHLWPADDQMDALRERRMQELAEKERNDRQGAEPNALLRAGALPDDDPVKPASKLRELVAAKPEVNKPEGNGTNEEDMGLPEPKEAHKADLVTHLLVVGAIPEALFILGRFPWLPEAYPDEIYPAINRILLHSISKVYKDTRPTEIRPTTTLLARPEVAPDQSGVPKGSVRLVDGASTKILKWPHADGIAKGILYRFYLDEWADNVPICQTADDVFTLCSTLLNISGVNIGRDPTLVKKLAAIGVKSYLQDQSAHNVGRWHDLLRRILVPSLSLSTSNVDAVSAVWELLKHYPTHVRYNIYAECYEGQISRLPTITKAFKNARLDTLATLKRLSLTNIPSSAKKLAKIALSSPGVVCKVALDQMEAYTNLIEAFVECTKYFTELGDDVLVWTLLSSLGGKQRSRTQETSVLLASKWLQALSKYSGKVFRRYSSLDVTPVIQYVNNQVSNGNSTDLIILLELINSMGGIVSNIDFTDAQLLALSGGEVLRRQTLIHLGDKRHESTKSASRFIKALEQTALASRLLINVAHYRQSAIYHLPENETHIKYLASITDDSQQALVQYVELLRSNLTPEQFDALIPSIPRLLTEFGLEPSLAFMIGRASLAYYMTGPGEKVPLAGSDPATTDADGDVAMGTKVDGDAVPITSDAQDAEDRTAENGRDSNRSSLDQSSSPILNGRKSDRFLDVLDPIINAVRTVLPPQVFDKVSPEFYVLFWSLQTGDLAVPSPSYNAESVQVKKEIEDLKKDRRDLTRSGEEKRHEKTLALQQVQRDLLAELSACKERLSKTKLLLIKQSPMWFPVSMANVTSVADFVIEECLIPRILLSPVDADFCHRMIKFLHMNQVPNFKLSALYDRFFGVNRLRSMIFSCTVREAEFLGRFLKLTLGDLSRWHQSKSTYELEAAKEGRLGFATAFDDNGKPVSYMEFDQFRDLLWTWHRNLSTALRSCLSGTEWMHIRNAITILKCCLDYFPAVDFMGRQFQQALGKIAEREAASKTEDEDGQSHRVDLSVTANTALSALKKQAPKWVMVQAFRSNITNDNPEDKKGVEPGKNTPSSNLRPSAPEFKPRSTSISGGTKAHAEEEDGEVKDSKTSLTDAPSTSAQEKDQDVAKTTPLQRDVDQKTTAGLQKPDAGRPNSSRSSTPKPSAAAVSLAPNPRQDSNRPSTLAPAPGLPSRPEVPFPAHFTHDKYGTIRTSHQWKSRTRAANETISSLIAAVYLNPCQENPHDRDNRPRDRAPPAGHVGRGVEASKGPRDNPAGPRAMPPPPQPEPQGPLVNPDRARMIGADPSDDRPGLINPARAALINDTRPPRHQSRDDSRNRNGSRAPSPQPGDRPVSRTSESSREDRPSRQHRSDHHSRESRNESAPPNRGGRMMDHGGDRPMTDRSRDPSSFQRPPPASHMDSDDGRLGHQESDYGRLNAIPSITDAPDGPRGRGRNAARGPPSTSAPDARFPNEPQRTRSPERQYPPTGPASSRGPRRGQAPGQFNHGGSHSASPAGAVATAAGMHPERLRQLNAGPNATASPPPSSYPTSTANSVPVHPDRMGHITGPPRSSDSPHRGGRAPLPPLQTPEKPPVLSGSSGQRQSSGGQGASSSHDNNSPMTAPTGPAINDRTRTGGRKQLADINNMLQGGPTARGRNSRSNLAGSDAQVLTGASPVSTPVYERPGPIIPNERGANGNERGGRHDHERMRRDHDNTDRSSRPPRHENREHSPTRERGSKDTREYRDRKSGAGGPSHGGRESDREPPRRSGREPSGSSRDPLSNSGGRGDMTSNGRDGGREGRHRGEGGSRQEEFGRGGGGGRGGGPGGRDDRRDLRKGDDRGRKRQSEEGFGGPNEKRQRR</sequence>
<feature type="compositionally biased region" description="Polar residues" evidence="6">
    <location>
        <begin position="1635"/>
        <end position="1644"/>
    </location>
</feature>
<feature type="compositionally biased region" description="Basic and acidic residues" evidence="6">
    <location>
        <begin position="2181"/>
        <end position="2230"/>
    </location>
</feature>
<evidence type="ECO:0000256" key="6">
    <source>
        <dbReference type="SAM" id="MobiDB-lite"/>
    </source>
</evidence>
<feature type="compositionally biased region" description="Low complexity" evidence="6">
    <location>
        <begin position="1993"/>
        <end position="2005"/>
    </location>
</feature>
<comment type="caution">
    <text evidence="10">The sequence shown here is derived from an EMBL/GenBank/DDBJ whole genome shotgun (WGS) entry which is preliminary data.</text>
</comment>
<protein>
    <recommendedName>
        <fullName evidence="3">THO complex subunit 2</fullName>
    </recommendedName>
</protein>
<gene>
    <name evidence="10" type="ORF">DL762_001399</name>
</gene>
<feature type="compositionally biased region" description="Basic and acidic residues" evidence="6">
    <location>
        <begin position="2238"/>
        <end position="2252"/>
    </location>
</feature>
<accession>A0ABY0HJN8</accession>
<feature type="compositionally biased region" description="Pro residues" evidence="6">
    <location>
        <begin position="2064"/>
        <end position="2074"/>
    </location>
</feature>
<feature type="compositionally biased region" description="Basic and acidic residues" evidence="6">
    <location>
        <begin position="2309"/>
        <end position="2329"/>
    </location>
</feature>
<dbReference type="Pfam" id="PF11732">
    <property type="entry name" value="Thoc2"/>
    <property type="match status" value="1"/>
</dbReference>
<feature type="compositionally biased region" description="Polar residues" evidence="6">
    <location>
        <begin position="1592"/>
        <end position="1602"/>
    </location>
</feature>
<comment type="subcellular location">
    <subcellularLocation>
        <location evidence="1">Nucleus</location>
    </subcellularLocation>
</comment>
<keyword evidence="11" id="KW-1185">Reference proteome</keyword>
<comment type="similarity">
    <text evidence="2">Belongs to the THOC2 family.</text>
</comment>
<evidence type="ECO:0000313" key="11">
    <source>
        <dbReference type="Proteomes" id="UP000294003"/>
    </source>
</evidence>
<proteinExistence type="inferred from homology"/>
<feature type="compositionally biased region" description="Low complexity" evidence="6">
    <location>
        <begin position="2075"/>
        <end position="2095"/>
    </location>
</feature>
<feature type="compositionally biased region" description="Basic and acidic residues" evidence="6">
    <location>
        <begin position="28"/>
        <end position="38"/>
    </location>
</feature>
<evidence type="ECO:0000259" key="7">
    <source>
        <dbReference type="Pfam" id="PF11262"/>
    </source>
</evidence>
<dbReference type="Pfam" id="PF11262">
    <property type="entry name" value="Tho2"/>
    <property type="match status" value="1"/>
</dbReference>
<dbReference type="EMBL" id="QJNS01000023">
    <property type="protein sequence ID" value="RYO92908.1"/>
    <property type="molecule type" value="Genomic_DNA"/>
</dbReference>
<feature type="compositionally biased region" description="Gly residues" evidence="6">
    <location>
        <begin position="2297"/>
        <end position="2308"/>
    </location>
</feature>
<feature type="region of interest" description="Disordered" evidence="6">
    <location>
        <begin position="1720"/>
        <end position="2342"/>
    </location>
</feature>
<feature type="compositionally biased region" description="Polar residues" evidence="6">
    <location>
        <begin position="57"/>
        <end position="69"/>
    </location>
</feature>
<keyword evidence="5" id="KW-0175">Coiled coil</keyword>
<feature type="domain" description="THO complex subunitTHOC2 C-terminal" evidence="7">
    <location>
        <begin position="1206"/>
        <end position="1519"/>
    </location>
</feature>
<dbReference type="InterPro" id="IPR021726">
    <property type="entry name" value="THO_THOC2_N"/>
</dbReference>
<evidence type="ECO:0000256" key="4">
    <source>
        <dbReference type="ARBA" id="ARBA00023242"/>
    </source>
</evidence>
<dbReference type="InterPro" id="IPR032302">
    <property type="entry name" value="THOC2_N"/>
</dbReference>
<feature type="compositionally biased region" description="Low complexity" evidence="6">
    <location>
        <begin position="1926"/>
        <end position="1943"/>
    </location>
</feature>
<evidence type="ECO:0000256" key="1">
    <source>
        <dbReference type="ARBA" id="ARBA00004123"/>
    </source>
</evidence>
<evidence type="ECO:0000256" key="2">
    <source>
        <dbReference type="ARBA" id="ARBA00007857"/>
    </source>
</evidence>
<dbReference type="PANTHER" id="PTHR21597">
    <property type="entry name" value="THO2 PROTEIN"/>
    <property type="match status" value="1"/>
</dbReference>
<organism evidence="10 11">
    <name type="scientific">Monosporascus cannonballus</name>
    <dbReference type="NCBI Taxonomy" id="155416"/>
    <lineage>
        <taxon>Eukaryota</taxon>
        <taxon>Fungi</taxon>
        <taxon>Dikarya</taxon>
        <taxon>Ascomycota</taxon>
        <taxon>Pezizomycotina</taxon>
        <taxon>Sordariomycetes</taxon>
        <taxon>Xylariomycetidae</taxon>
        <taxon>Xylariales</taxon>
        <taxon>Xylariales incertae sedis</taxon>
        <taxon>Monosporascus</taxon>
    </lineage>
</organism>
<evidence type="ECO:0000256" key="3">
    <source>
        <dbReference type="ARBA" id="ARBA00019596"/>
    </source>
</evidence>
<evidence type="ECO:0000313" key="10">
    <source>
        <dbReference type="EMBL" id="RYO92908.1"/>
    </source>
</evidence>
<feature type="domain" description="THO complex subunit 2 N-terminal" evidence="9">
    <location>
        <begin position="117"/>
        <end position="844"/>
    </location>
</feature>
<keyword evidence="4" id="KW-0539">Nucleus</keyword>
<dbReference type="Proteomes" id="UP000294003">
    <property type="component" value="Unassembled WGS sequence"/>
</dbReference>
<dbReference type="PANTHER" id="PTHR21597:SF0">
    <property type="entry name" value="THO COMPLEX SUBUNIT 2"/>
    <property type="match status" value="1"/>
</dbReference>
<feature type="compositionally biased region" description="Basic and acidic residues" evidence="6">
    <location>
        <begin position="1724"/>
        <end position="1736"/>
    </location>
</feature>
<evidence type="ECO:0000259" key="8">
    <source>
        <dbReference type="Pfam" id="PF11732"/>
    </source>
</evidence>
<dbReference type="Pfam" id="PF16134">
    <property type="entry name" value="THOC2_N"/>
    <property type="match status" value="1"/>
</dbReference>
<feature type="compositionally biased region" description="Low complexity" evidence="6">
    <location>
        <begin position="70"/>
        <end position="86"/>
    </location>
</feature>
<feature type="region of interest" description="Disordered" evidence="6">
    <location>
        <begin position="1"/>
        <end position="86"/>
    </location>
</feature>
<dbReference type="InterPro" id="IPR040007">
    <property type="entry name" value="Tho2"/>
</dbReference>
<feature type="compositionally biased region" description="Basic and acidic residues" evidence="6">
    <location>
        <begin position="1152"/>
        <end position="1164"/>
    </location>
</feature>
<evidence type="ECO:0000259" key="9">
    <source>
        <dbReference type="Pfam" id="PF16134"/>
    </source>
</evidence>
<feature type="compositionally biased region" description="Basic and acidic residues" evidence="6">
    <location>
        <begin position="1872"/>
        <end position="1888"/>
    </location>
</feature>
<feature type="domain" description="THO complex subunitTHOC2 N-terminal" evidence="8">
    <location>
        <begin position="846"/>
        <end position="922"/>
    </location>
</feature>
<feature type="compositionally biased region" description="Pro residues" evidence="6">
    <location>
        <begin position="1761"/>
        <end position="1771"/>
    </location>
</feature>